<evidence type="ECO:0000313" key="2">
    <source>
        <dbReference type="EMBL" id="WMV25596.1"/>
    </source>
</evidence>
<reference evidence="2" key="1">
    <citation type="submission" date="2023-08" db="EMBL/GenBank/DDBJ databases">
        <title>A de novo genome assembly of Solanum verrucosum Schlechtendal, a Mexican diploid species geographically isolated from the other diploid A-genome species in potato relatives.</title>
        <authorList>
            <person name="Hosaka K."/>
        </authorList>
    </citation>
    <scope>NUCLEOTIDE SEQUENCE</scope>
    <source>
        <tissue evidence="2">Young leaves</tissue>
    </source>
</reference>
<dbReference type="Gene3D" id="1.10.340.70">
    <property type="match status" value="1"/>
</dbReference>
<organism evidence="2 3">
    <name type="scientific">Solanum verrucosum</name>
    <dbReference type="NCBI Taxonomy" id="315347"/>
    <lineage>
        <taxon>Eukaryota</taxon>
        <taxon>Viridiplantae</taxon>
        <taxon>Streptophyta</taxon>
        <taxon>Embryophyta</taxon>
        <taxon>Tracheophyta</taxon>
        <taxon>Spermatophyta</taxon>
        <taxon>Magnoliopsida</taxon>
        <taxon>eudicotyledons</taxon>
        <taxon>Gunneridae</taxon>
        <taxon>Pentapetalae</taxon>
        <taxon>asterids</taxon>
        <taxon>lamiids</taxon>
        <taxon>Solanales</taxon>
        <taxon>Solanaceae</taxon>
        <taxon>Solanoideae</taxon>
        <taxon>Solaneae</taxon>
        <taxon>Solanum</taxon>
    </lineage>
</organism>
<accession>A0AAF0TMW1</accession>
<name>A0AAF0TMW1_SOLVR</name>
<gene>
    <name evidence="2" type="ORF">MTR67_018981</name>
</gene>
<dbReference type="AlphaFoldDB" id="A0AAF0TMW1"/>
<keyword evidence="3" id="KW-1185">Reference proteome</keyword>
<evidence type="ECO:0000313" key="3">
    <source>
        <dbReference type="Proteomes" id="UP001234989"/>
    </source>
</evidence>
<feature type="domain" description="Integrase zinc-binding" evidence="1">
    <location>
        <begin position="155"/>
        <end position="207"/>
    </location>
</feature>
<dbReference type="Pfam" id="PF17921">
    <property type="entry name" value="Integrase_H2C2"/>
    <property type="match status" value="1"/>
</dbReference>
<sequence length="209" mass="24039">MVFMLMFSQIIKSLQYVFTHKELNLRQRRWLEFLKDYDMNVLYHPSKTNVVADALNILSMGSVANVEDENKELAKDVHRLDHLGVCLTNTSDSGVIVHNGLESSLVAEVKETQDSDPTLLQLKGAIHRQKVEVFSLGGDGVLHYQGRLCFPNVGELRQQVLTEAHDSKYSIHPGATKMYRDLREVFCWNDMKRDIEDFMAKCHNCQQLR</sequence>
<evidence type="ECO:0000259" key="1">
    <source>
        <dbReference type="Pfam" id="PF17921"/>
    </source>
</evidence>
<protein>
    <recommendedName>
        <fullName evidence="1">Integrase zinc-binding domain-containing protein</fullName>
    </recommendedName>
</protein>
<dbReference type="Proteomes" id="UP001234989">
    <property type="component" value="Chromosome 4"/>
</dbReference>
<dbReference type="InterPro" id="IPR041588">
    <property type="entry name" value="Integrase_H2C2"/>
</dbReference>
<dbReference type="InterPro" id="IPR050951">
    <property type="entry name" value="Retrovirus_Pol_polyprotein"/>
</dbReference>
<dbReference type="EMBL" id="CP133615">
    <property type="protein sequence ID" value="WMV25596.1"/>
    <property type="molecule type" value="Genomic_DNA"/>
</dbReference>
<proteinExistence type="predicted"/>
<dbReference type="PANTHER" id="PTHR37984">
    <property type="entry name" value="PROTEIN CBG26694"/>
    <property type="match status" value="1"/>
</dbReference>
<dbReference type="PANTHER" id="PTHR37984:SF5">
    <property type="entry name" value="PROTEIN NYNRIN-LIKE"/>
    <property type="match status" value="1"/>
</dbReference>